<dbReference type="AlphaFoldDB" id="A0A6C0KI93"/>
<reference evidence="1" key="1">
    <citation type="journal article" date="2020" name="Nature">
        <title>Giant virus diversity and host interactions through global metagenomics.</title>
        <authorList>
            <person name="Schulz F."/>
            <person name="Roux S."/>
            <person name="Paez-Espino D."/>
            <person name="Jungbluth S."/>
            <person name="Walsh D.A."/>
            <person name="Denef V.J."/>
            <person name="McMahon K.D."/>
            <person name="Konstantinidis K.T."/>
            <person name="Eloe-Fadrosh E.A."/>
            <person name="Kyrpides N.C."/>
            <person name="Woyke T."/>
        </authorList>
    </citation>
    <scope>NUCLEOTIDE SEQUENCE</scope>
    <source>
        <strain evidence="1">GVMAG-S-3300012919-55</strain>
    </source>
</reference>
<name>A0A6C0KI93_9ZZZZ</name>
<protein>
    <submittedName>
        <fullName evidence="1">Uncharacterized protein</fullName>
    </submittedName>
</protein>
<proteinExistence type="predicted"/>
<accession>A0A6C0KI93</accession>
<evidence type="ECO:0000313" key="1">
    <source>
        <dbReference type="EMBL" id="QHU17665.1"/>
    </source>
</evidence>
<dbReference type="EMBL" id="MN740917">
    <property type="protein sequence ID" value="QHU17665.1"/>
    <property type="molecule type" value="Genomic_DNA"/>
</dbReference>
<sequence length="209" mass="25051">MAKKGKKKSIKQDNHLNLNKLPIPDEVIRTIMTFLPKKWAVPRIPKKMNSQLYSLRSLYVNNDKCLFDVNTHVKIKKSIYKKFQNEYKYLVPPNVQSIGKILGYVSPESHIDNKYKIWQIKDAKPYKGDILYKVLFLQKHNKINCQMNRVIDTKDMPYKRNAYYKLEEMASKYGIYYFYPDEVRFYIDIEDREVCITKTNKVMFDKRNV</sequence>
<organism evidence="1">
    <name type="scientific">viral metagenome</name>
    <dbReference type="NCBI Taxonomy" id="1070528"/>
    <lineage>
        <taxon>unclassified sequences</taxon>
        <taxon>metagenomes</taxon>
        <taxon>organismal metagenomes</taxon>
    </lineage>
</organism>